<sequence length="135" mass="15439">MKKVIIVRLEDSGKQTIGHLSVFDGKEKLMEAKTLELPDKNNARSISCIPRGTYLCKPYSSKNYPNHYEVKNVPNRSHILFHEGNFNHNTEGCILMGKSFKDLNRDGELDVTSSVPTFEKFNGHLDRETFLLQII</sequence>
<protein>
    <recommendedName>
        <fullName evidence="1">DUF5675 domain-containing protein</fullName>
    </recommendedName>
</protein>
<accession>A0A7X9RTE3</accession>
<comment type="caution">
    <text evidence="2">The sequence shown here is derived from an EMBL/GenBank/DDBJ whole genome shotgun (WGS) entry which is preliminary data.</text>
</comment>
<evidence type="ECO:0000313" key="3">
    <source>
        <dbReference type="Proteomes" id="UP000576082"/>
    </source>
</evidence>
<proteinExistence type="predicted"/>
<dbReference type="InterPro" id="IPR043732">
    <property type="entry name" value="DUF5675"/>
</dbReference>
<keyword evidence="3" id="KW-1185">Reference proteome</keyword>
<dbReference type="RefSeq" id="WP_169655383.1">
    <property type="nucleotide sequence ID" value="NZ_JABANE010000008.1"/>
</dbReference>
<dbReference type="EMBL" id="JABANE010000008">
    <property type="protein sequence ID" value="NME67204.1"/>
    <property type="molecule type" value="Genomic_DNA"/>
</dbReference>
<gene>
    <name evidence="2" type="ORF">HHU12_04415</name>
</gene>
<evidence type="ECO:0000313" key="2">
    <source>
        <dbReference type="EMBL" id="NME67204.1"/>
    </source>
</evidence>
<dbReference type="Pfam" id="PF18925">
    <property type="entry name" value="DUF5675"/>
    <property type="match status" value="1"/>
</dbReference>
<dbReference type="AlphaFoldDB" id="A0A7X9RTE3"/>
<feature type="domain" description="DUF5675" evidence="1">
    <location>
        <begin position="6"/>
        <end position="125"/>
    </location>
</feature>
<evidence type="ECO:0000259" key="1">
    <source>
        <dbReference type="Pfam" id="PF18925"/>
    </source>
</evidence>
<name>A0A7X9RTE3_9BACT</name>
<dbReference type="Proteomes" id="UP000576082">
    <property type="component" value="Unassembled WGS sequence"/>
</dbReference>
<organism evidence="2 3">
    <name type="scientific">Flammeovirga aprica JL-4</name>
    <dbReference type="NCBI Taxonomy" id="694437"/>
    <lineage>
        <taxon>Bacteria</taxon>
        <taxon>Pseudomonadati</taxon>
        <taxon>Bacteroidota</taxon>
        <taxon>Cytophagia</taxon>
        <taxon>Cytophagales</taxon>
        <taxon>Flammeovirgaceae</taxon>
        <taxon>Flammeovirga</taxon>
    </lineage>
</organism>
<reference evidence="2 3" key="1">
    <citation type="submission" date="2020-04" db="EMBL/GenBank/DDBJ databases">
        <title>Flammeovirga sp. SR4, a novel species isolated from seawater.</title>
        <authorList>
            <person name="Wang X."/>
        </authorList>
    </citation>
    <scope>NUCLEOTIDE SEQUENCE [LARGE SCALE GENOMIC DNA]</scope>
    <source>
        <strain evidence="2 3">ATCC 23126</strain>
    </source>
</reference>